<dbReference type="InterPro" id="IPR001611">
    <property type="entry name" value="Leu-rich_rpt"/>
</dbReference>
<protein>
    <submittedName>
        <fullName evidence="4">RNI-like protein</fullName>
    </submittedName>
</protein>
<keyword evidence="1" id="KW-0343">GTPase activation</keyword>
<name>A0A197JVU4_9FUNG</name>
<dbReference type="OrthoDB" id="120976at2759"/>
<evidence type="ECO:0000256" key="3">
    <source>
        <dbReference type="ARBA" id="ARBA00022737"/>
    </source>
</evidence>
<dbReference type="GO" id="GO:0048471">
    <property type="term" value="C:perinuclear region of cytoplasm"/>
    <property type="evidence" value="ECO:0007669"/>
    <property type="project" value="TreeGrafter"/>
</dbReference>
<dbReference type="SMART" id="SM00368">
    <property type="entry name" value="LRR_RI"/>
    <property type="match status" value="10"/>
</dbReference>
<organism evidence="4 5">
    <name type="scientific">Linnemannia elongata AG-77</name>
    <dbReference type="NCBI Taxonomy" id="1314771"/>
    <lineage>
        <taxon>Eukaryota</taxon>
        <taxon>Fungi</taxon>
        <taxon>Fungi incertae sedis</taxon>
        <taxon>Mucoromycota</taxon>
        <taxon>Mortierellomycotina</taxon>
        <taxon>Mortierellomycetes</taxon>
        <taxon>Mortierellales</taxon>
        <taxon>Mortierellaceae</taxon>
        <taxon>Linnemannia</taxon>
    </lineage>
</organism>
<dbReference type="GO" id="GO:0031267">
    <property type="term" value="F:small GTPase binding"/>
    <property type="evidence" value="ECO:0007669"/>
    <property type="project" value="TreeGrafter"/>
</dbReference>
<dbReference type="STRING" id="1314771.A0A197JVU4"/>
<keyword evidence="3" id="KW-0677">Repeat</keyword>
<dbReference type="Pfam" id="PF13516">
    <property type="entry name" value="LRR_6"/>
    <property type="match status" value="10"/>
</dbReference>
<evidence type="ECO:0000256" key="2">
    <source>
        <dbReference type="ARBA" id="ARBA00022614"/>
    </source>
</evidence>
<accession>A0A197JVU4</accession>
<dbReference type="Proteomes" id="UP000078512">
    <property type="component" value="Unassembled WGS sequence"/>
</dbReference>
<dbReference type="InterPro" id="IPR027038">
    <property type="entry name" value="RanGap"/>
</dbReference>
<dbReference type="PANTHER" id="PTHR24113:SF12">
    <property type="entry name" value="RAN GTPASE-ACTIVATING PROTEIN 1"/>
    <property type="match status" value="1"/>
</dbReference>
<dbReference type="GO" id="GO:0005829">
    <property type="term" value="C:cytosol"/>
    <property type="evidence" value="ECO:0007669"/>
    <property type="project" value="TreeGrafter"/>
</dbReference>
<proteinExistence type="predicted"/>
<dbReference type="InterPro" id="IPR032675">
    <property type="entry name" value="LRR_dom_sf"/>
</dbReference>
<dbReference type="EMBL" id="KV442041">
    <property type="protein sequence ID" value="OAQ29422.1"/>
    <property type="molecule type" value="Genomic_DNA"/>
</dbReference>
<reference evidence="4 5" key="1">
    <citation type="submission" date="2016-05" db="EMBL/GenBank/DDBJ databases">
        <title>Genome sequencing reveals origins of a unique bacterial endosymbiosis in the earliest lineages of terrestrial Fungi.</title>
        <authorList>
            <consortium name="DOE Joint Genome Institute"/>
            <person name="Uehling J."/>
            <person name="Gryganskyi A."/>
            <person name="Hameed K."/>
            <person name="Tschaplinski T."/>
            <person name="Misztal P."/>
            <person name="Wu S."/>
            <person name="Desiro A."/>
            <person name="Vande Pol N."/>
            <person name="Du Z.-Y."/>
            <person name="Zienkiewicz A."/>
            <person name="Zienkiewicz K."/>
            <person name="Morin E."/>
            <person name="Tisserant E."/>
            <person name="Splivallo R."/>
            <person name="Hainaut M."/>
            <person name="Henrissat B."/>
            <person name="Ohm R."/>
            <person name="Kuo A."/>
            <person name="Yan J."/>
            <person name="Lipzen A."/>
            <person name="Nolan M."/>
            <person name="Labutti K."/>
            <person name="Barry K."/>
            <person name="Goldstein A."/>
            <person name="Labbe J."/>
            <person name="Schadt C."/>
            <person name="Tuskan G."/>
            <person name="Grigoriev I."/>
            <person name="Martin F."/>
            <person name="Vilgalys R."/>
            <person name="Bonito G."/>
        </authorList>
    </citation>
    <scope>NUCLEOTIDE SEQUENCE [LARGE SCALE GENOMIC DNA]</scope>
    <source>
        <strain evidence="4 5">AG-77</strain>
    </source>
</reference>
<gene>
    <name evidence="4" type="ORF">K457DRAFT_1875930</name>
</gene>
<dbReference type="PANTHER" id="PTHR24113">
    <property type="entry name" value="RAN GTPASE-ACTIVATING PROTEIN 1"/>
    <property type="match status" value="1"/>
</dbReference>
<keyword evidence="5" id="KW-1185">Reference proteome</keyword>
<dbReference type="GO" id="GO:0005096">
    <property type="term" value="F:GTPase activator activity"/>
    <property type="evidence" value="ECO:0007669"/>
    <property type="project" value="UniProtKB-KW"/>
</dbReference>
<dbReference type="SUPFAM" id="SSF52047">
    <property type="entry name" value="RNI-like"/>
    <property type="match status" value="1"/>
</dbReference>
<dbReference type="GO" id="GO:0005634">
    <property type="term" value="C:nucleus"/>
    <property type="evidence" value="ECO:0007669"/>
    <property type="project" value="TreeGrafter"/>
</dbReference>
<dbReference type="Gene3D" id="3.80.10.10">
    <property type="entry name" value="Ribonuclease Inhibitor"/>
    <property type="match status" value="4"/>
</dbReference>
<evidence type="ECO:0000313" key="4">
    <source>
        <dbReference type="EMBL" id="OAQ29422.1"/>
    </source>
</evidence>
<dbReference type="GO" id="GO:0006913">
    <property type="term" value="P:nucleocytoplasmic transport"/>
    <property type="evidence" value="ECO:0007669"/>
    <property type="project" value="TreeGrafter"/>
</dbReference>
<keyword evidence="2" id="KW-0433">Leucine-rich repeat</keyword>
<evidence type="ECO:0000256" key="1">
    <source>
        <dbReference type="ARBA" id="ARBA00022468"/>
    </source>
</evidence>
<sequence length="573" mass="60846">MFRTHPLDLHEIRSIIASSLDRKDLASCARVNQDWNDSFTLPLYKSVVLSKHDLSMESIERNKHLIHCLRILSSACEELSLSQREEMVSNVMAISVLTTLILDKILVGDSGAQEFSEALKINSTLTSLSLWGNSTLDPLNLDGNSIGPNGAQALSDALKINSTLTALDLWGNSIGPNGAQALSDALKINSTLTDLDLGGNSIGPNGVQALSDALKTNSTLSILDLGDNSIEPNGVQALSDALKINSTLTYLSLWGNSIGPNGVQALSDALKTNSTLSILDLGDNSIEPNGVQALSDALKINSTLTSLSLWGNSIGFNGAQALSGALKTNSTLITLDLDGNSIGPNGAQALSDALKINSALTSLSLKRNSVGDIGAQALSDALKTNSTLTALDLDDNAIGPNWAQALSDALKTARRRPLYSQAQAERCSSQAKYALPPERNSLASSSIRLVRLSNPLPIQLTVSGSLPPTKTGRFDCGIGDKKASQRFGCVLTWSIHFSTCIGDITWNLIIPMEFEEGFICKDATNLSPMNRKLPVQCGAVDRFLVPEGEGLDAWGLLASLLQSTLTTLFSFSN</sequence>
<dbReference type="AlphaFoldDB" id="A0A197JVU4"/>
<evidence type="ECO:0000313" key="5">
    <source>
        <dbReference type="Proteomes" id="UP000078512"/>
    </source>
</evidence>